<keyword evidence="1" id="KW-0472">Membrane</keyword>
<dbReference type="AlphaFoldDB" id="Q0CAX0"/>
<protein>
    <recommendedName>
        <fullName evidence="2">Acyltransferase 3 domain-containing protein</fullName>
    </recommendedName>
</protein>
<feature type="transmembrane region" description="Helical" evidence="1">
    <location>
        <begin position="109"/>
        <end position="131"/>
    </location>
</feature>
<dbReference type="Proteomes" id="UP000007963">
    <property type="component" value="Unassembled WGS sequence"/>
</dbReference>
<feature type="transmembrane region" description="Helical" evidence="1">
    <location>
        <begin position="207"/>
        <end position="234"/>
    </location>
</feature>
<dbReference type="RefSeq" id="XP_001217786.1">
    <property type="nucleotide sequence ID" value="XM_001217785.1"/>
</dbReference>
<feature type="transmembrane region" description="Helical" evidence="1">
    <location>
        <begin position="393"/>
        <end position="415"/>
    </location>
</feature>
<keyword evidence="1" id="KW-0812">Transmembrane</keyword>
<feature type="transmembrane region" description="Helical" evidence="1">
    <location>
        <begin position="271"/>
        <end position="292"/>
    </location>
</feature>
<dbReference type="HOGENOM" id="CLU_005679_13_5_1"/>
<dbReference type="PANTHER" id="PTHR23028">
    <property type="entry name" value="ACETYLTRANSFERASE"/>
    <property type="match status" value="1"/>
</dbReference>
<sequence>MDRTAWLDGLRGIAAAIVALDHYFMGGVLDVAFRSYWAEPREENSRVIQLFPLRIFFAAHAMVPLFFVISGFALSINLIRARDGANTTNHGSEFARRLASAATRRPFRIYLPVFVIAVISQVLYFCNLYSWSFGDDVVWGRRPWTAPMFHLQYLMRYVLDITNCIQFHENPGLNGQLWTMPFEIRGSFIIYLTVLALAFWKPSFRCGALVVMMVYFFYYGLWDIFGFLAGLYLAEIVITPGEVETDKEWELPFRLSTTWGPKLNSINFSRVWTIFCFIFGLYLVCLSDDGYLPPGYQFLKHFQSSRWDDDWAVLSKSWKCMGSFMLVYAISKSALLQRPLTSDVVQYLGKISFSLYLVHQTVYHLGRDPMLKLFWLVLRGEAYPDTETAKEHIVAFGISWLGTFLAMAVIVVYLADVYTRYVDVKCVQLARRIEKWVTR</sequence>
<dbReference type="VEuPathDB" id="FungiDB:ATEG_09164"/>
<feature type="transmembrane region" description="Helical" evidence="1">
    <location>
        <begin position="182"/>
        <end position="200"/>
    </location>
</feature>
<gene>
    <name evidence="3" type="ORF">ATEG_09164</name>
</gene>
<dbReference type="OMA" id="TDHYFMG"/>
<evidence type="ECO:0000256" key="1">
    <source>
        <dbReference type="SAM" id="Phobius"/>
    </source>
</evidence>
<organism evidence="3 4">
    <name type="scientific">Aspergillus terreus (strain NIH 2624 / FGSC A1156)</name>
    <dbReference type="NCBI Taxonomy" id="341663"/>
    <lineage>
        <taxon>Eukaryota</taxon>
        <taxon>Fungi</taxon>
        <taxon>Dikarya</taxon>
        <taxon>Ascomycota</taxon>
        <taxon>Pezizomycotina</taxon>
        <taxon>Eurotiomycetes</taxon>
        <taxon>Eurotiomycetidae</taxon>
        <taxon>Eurotiales</taxon>
        <taxon>Aspergillaceae</taxon>
        <taxon>Aspergillus</taxon>
        <taxon>Aspergillus subgen. Circumdati</taxon>
    </lineage>
</organism>
<dbReference type="eggNOG" id="ENOG502SJHQ">
    <property type="taxonomic scope" value="Eukaryota"/>
</dbReference>
<dbReference type="OrthoDB" id="5819582at2759"/>
<dbReference type="EMBL" id="CH476607">
    <property type="protein sequence ID" value="EAU30301.1"/>
    <property type="molecule type" value="Genomic_DNA"/>
</dbReference>
<dbReference type="GO" id="GO:0016747">
    <property type="term" value="F:acyltransferase activity, transferring groups other than amino-acyl groups"/>
    <property type="evidence" value="ECO:0007669"/>
    <property type="project" value="InterPro"/>
</dbReference>
<keyword evidence="1" id="KW-1133">Transmembrane helix</keyword>
<feature type="transmembrane region" description="Helical" evidence="1">
    <location>
        <begin position="53"/>
        <end position="74"/>
    </location>
</feature>
<evidence type="ECO:0000259" key="2">
    <source>
        <dbReference type="Pfam" id="PF01757"/>
    </source>
</evidence>
<feature type="domain" description="Acyltransferase 3" evidence="2">
    <location>
        <begin position="5"/>
        <end position="414"/>
    </location>
</feature>
<accession>Q0CAX0</accession>
<dbReference type="InterPro" id="IPR050879">
    <property type="entry name" value="Acyltransferase_3"/>
</dbReference>
<evidence type="ECO:0000313" key="3">
    <source>
        <dbReference type="EMBL" id="EAU30301.1"/>
    </source>
</evidence>
<dbReference type="InterPro" id="IPR002656">
    <property type="entry name" value="Acyl_transf_3_dom"/>
</dbReference>
<dbReference type="GeneID" id="4353870"/>
<proteinExistence type="predicted"/>
<dbReference type="PANTHER" id="PTHR23028:SF134">
    <property type="entry name" value="PUTATIVE (AFU_ORTHOLOGUE AFUA_4G08520)-RELATED"/>
    <property type="match status" value="1"/>
</dbReference>
<evidence type="ECO:0000313" key="4">
    <source>
        <dbReference type="Proteomes" id="UP000007963"/>
    </source>
</evidence>
<reference evidence="4" key="1">
    <citation type="submission" date="2005-09" db="EMBL/GenBank/DDBJ databases">
        <title>Annotation of the Aspergillus terreus NIH2624 genome.</title>
        <authorList>
            <person name="Birren B.W."/>
            <person name="Lander E.S."/>
            <person name="Galagan J.E."/>
            <person name="Nusbaum C."/>
            <person name="Devon K."/>
            <person name="Henn M."/>
            <person name="Ma L.-J."/>
            <person name="Jaffe D.B."/>
            <person name="Butler J."/>
            <person name="Alvarez P."/>
            <person name="Gnerre S."/>
            <person name="Grabherr M."/>
            <person name="Kleber M."/>
            <person name="Mauceli E.W."/>
            <person name="Brockman W."/>
            <person name="Rounsley S."/>
            <person name="Young S.K."/>
            <person name="LaButti K."/>
            <person name="Pushparaj V."/>
            <person name="DeCaprio D."/>
            <person name="Crawford M."/>
            <person name="Koehrsen M."/>
            <person name="Engels R."/>
            <person name="Montgomery P."/>
            <person name="Pearson M."/>
            <person name="Howarth C."/>
            <person name="Larson L."/>
            <person name="Luoma S."/>
            <person name="White J."/>
            <person name="Alvarado L."/>
            <person name="Kodira C.D."/>
            <person name="Zeng Q."/>
            <person name="Oleary S."/>
            <person name="Yandava C."/>
            <person name="Denning D.W."/>
            <person name="Nierman W.C."/>
            <person name="Milne T."/>
            <person name="Madden K."/>
        </authorList>
    </citation>
    <scope>NUCLEOTIDE SEQUENCE [LARGE SCALE GENOMIC DNA]</scope>
    <source>
        <strain evidence="4">NIH 2624 / FGSC A1156</strain>
    </source>
</reference>
<feature type="transmembrane region" description="Helical" evidence="1">
    <location>
        <begin position="12"/>
        <end position="33"/>
    </location>
</feature>
<dbReference type="STRING" id="341663.Q0CAX0"/>
<name>Q0CAX0_ASPTN</name>
<dbReference type="Pfam" id="PF01757">
    <property type="entry name" value="Acyl_transf_3"/>
    <property type="match status" value="1"/>
</dbReference>